<keyword evidence="4" id="KW-1185">Reference proteome</keyword>
<proteinExistence type="predicted"/>
<reference evidence="3 4" key="1">
    <citation type="submission" date="2020-08" db="EMBL/GenBank/DDBJ databases">
        <title>Genomic Encyclopedia of Type Strains, Phase III (KMG-III): the genomes of soil and plant-associated and newly described type strains.</title>
        <authorList>
            <person name="Whitman W."/>
        </authorList>
    </citation>
    <scope>NUCLEOTIDE SEQUENCE [LARGE SCALE GENOMIC DNA]</scope>
    <source>
        <strain evidence="3 4">CECT 8803</strain>
    </source>
</reference>
<feature type="compositionally biased region" description="Basic and acidic residues" evidence="2">
    <location>
        <begin position="299"/>
        <end position="326"/>
    </location>
</feature>
<protein>
    <submittedName>
        <fullName evidence="3">Putative nucleic acid-binding Zn-ribbon protein</fullName>
    </submittedName>
</protein>
<feature type="region of interest" description="Disordered" evidence="2">
    <location>
        <begin position="117"/>
        <end position="222"/>
    </location>
</feature>
<dbReference type="Proteomes" id="UP000581135">
    <property type="component" value="Unassembled WGS sequence"/>
</dbReference>
<organism evidence="3 4">
    <name type="scientific">Limibacillus halophilus</name>
    <dbReference type="NCBI Taxonomy" id="1579333"/>
    <lineage>
        <taxon>Bacteria</taxon>
        <taxon>Pseudomonadati</taxon>
        <taxon>Pseudomonadota</taxon>
        <taxon>Alphaproteobacteria</taxon>
        <taxon>Rhodospirillales</taxon>
        <taxon>Rhodovibrionaceae</taxon>
        <taxon>Limibacillus</taxon>
    </lineage>
</organism>
<feature type="coiled-coil region" evidence="1">
    <location>
        <begin position="388"/>
        <end position="415"/>
    </location>
</feature>
<feature type="region of interest" description="Disordered" evidence="2">
    <location>
        <begin position="1"/>
        <end position="21"/>
    </location>
</feature>
<evidence type="ECO:0000256" key="1">
    <source>
        <dbReference type="SAM" id="Coils"/>
    </source>
</evidence>
<feature type="region of interest" description="Disordered" evidence="2">
    <location>
        <begin position="234"/>
        <end position="326"/>
    </location>
</feature>
<feature type="region of interest" description="Disordered" evidence="2">
    <location>
        <begin position="331"/>
        <end position="350"/>
    </location>
</feature>
<feature type="compositionally biased region" description="Low complexity" evidence="2">
    <location>
        <begin position="240"/>
        <end position="262"/>
    </location>
</feature>
<dbReference type="RefSeq" id="WP_183415231.1">
    <property type="nucleotide sequence ID" value="NZ_JACHXA010000002.1"/>
</dbReference>
<keyword evidence="1" id="KW-0175">Coiled coil</keyword>
<dbReference type="EMBL" id="JACHXA010000002">
    <property type="protein sequence ID" value="MBB3064400.1"/>
    <property type="molecule type" value="Genomic_DNA"/>
</dbReference>
<name>A0A839SRR0_9PROT</name>
<feature type="coiled-coil region" evidence="1">
    <location>
        <begin position="462"/>
        <end position="489"/>
    </location>
</feature>
<feature type="compositionally biased region" description="Low complexity" evidence="2">
    <location>
        <begin position="170"/>
        <end position="184"/>
    </location>
</feature>
<feature type="compositionally biased region" description="Basic and acidic residues" evidence="2">
    <location>
        <begin position="189"/>
        <end position="202"/>
    </location>
</feature>
<sequence>MLDDDNRKKNPDKIVQSRGDAVSGIGFRRPLGLGIENDPEDVKTFRAAMAAAGRVPMVMGHPERKADEPDDLLFQSFGAMKEAAGLPPSRKIMPGDAAEALLRKAVDDKEDGADVFNALLRGGDPRALQAQRREREAAKKQAGVLTRSQANEDRPPLSRPPEPTFERAARQPSAQARPSQAQEAFQPPGEERREMLRERGKLAEALNGPLTKTQESSIGRDLDALDRRIAAFDKREAAQERAAAQTQAQSNRAQSAAQTRRTQVGEATAGVQDTSAANATQAGPQADAKPTLPKPKAAVSDDRPSDKQAADSHPSEALDGREDRNRLSTIVQPIPGAPDDKRQTTKNGTATLLKDRSVIDSQLDDIKEQIKAQAMTPAGREPHSDPELTQLRRDRDALLQQKSQLDEKVKEEIDARSFTKPENASLADGLVAEIEKAAIAQGPLSADVTKKFEDISDQAGDLVKAAGGLQKLQEDRDALNRRFEDLQEQLSNPEGLSPDEIRQLRDEQFKVFNETLSLGNEIAEKRIEFEGQATFFNHLRAASILSDLIASEGADKTLDLLFGIIDAASNGGVVGGALSGVRTAIKKPNPAGMLASVVLGALEGAITDAAAEQVKQFLADGKLDDLPHLMKADPSKAVDLMGELAVIDFLGSVLSVLPDLLDPKARLRR</sequence>
<feature type="compositionally biased region" description="Polar residues" evidence="2">
    <location>
        <begin position="271"/>
        <end position="283"/>
    </location>
</feature>
<gene>
    <name evidence="3" type="ORF">FHR98_000672</name>
</gene>
<dbReference type="AlphaFoldDB" id="A0A839SRR0"/>
<evidence type="ECO:0000256" key="2">
    <source>
        <dbReference type="SAM" id="MobiDB-lite"/>
    </source>
</evidence>
<evidence type="ECO:0000313" key="4">
    <source>
        <dbReference type="Proteomes" id="UP000581135"/>
    </source>
</evidence>
<evidence type="ECO:0000313" key="3">
    <source>
        <dbReference type="EMBL" id="MBB3064400.1"/>
    </source>
</evidence>
<feature type="compositionally biased region" description="Basic and acidic residues" evidence="2">
    <location>
        <begin position="1"/>
        <end position="12"/>
    </location>
</feature>
<accession>A0A839SRR0</accession>
<comment type="caution">
    <text evidence="3">The sequence shown here is derived from an EMBL/GenBank/DDBJ whole genome shotgun (WGS) entry which is preliminary data.</text>
</comment>